<dbReference type="Proteomes" id="UP000095283">
    <property type="component" value="Unplaced"/>
</dbReference>
<dbReference type="WBParaSite" id="Hba_16864">
    <property type="protein sequence ID" value="Hba_16864"/>
    <property type="gene ID" value="Hba_16864"/>
</dbReference>
<dbReference type="GO" id="GO:0003676">
    <property type="term" value="F:nucleic acid binding"/>
    <property type="evidence" value="ECO:0007669"/>
    <property type="project" value="InterPro"/>
</dbReference>
<dbReference type="InterPro" id="IPR052338">
    <property type="entry name" value="Transposase_5"/>
</dbReference>
<protein>
    <submittedName>
        <fullName evidence="4">DDE_3 domain-containing protein</fullName>
    </submittedName>
</protein>
<feature type="domain" description="Tc1-like transposase DDE" evidence="2">
    <location>
        <begin position="151"/>
        <end position="297"/>
    </location>
</feature>
<accession>A0A1I7XH97</accession>
<evidence type="ECO:0000256" key="1">
    <source>
        <dbReference type="SAM" id="MobiDB-lite"/>
    </source>
</evidence>
<dbReference type="Pfam" id="PF13358">
    <property type="entry name" value="DDE_3"/>
    <property type="match status" value="1"/>
</dbReference>
<proteinExistence type="predicted"/>
<keyword evidence="3" id="KW-1185">Reference proteome</keyword>
<feature type="compositionally biased region" description="Low complexity" evidence="1">
    <location>
        <begin position="119"/>
        <end position="128"/>
    </location>
</feature>
<organism evidence="3 4">
    <name type="scientific">Heterorhabditis bacteriophora</name>
    <name type="common">Entomopathogenic nematode worm</name>
    <dbReference type="NCBI Taxonomy" id="37862"/>
    <lineage>
        <taxon>Eukaryota</taxon>
        <taxon>Metazoa</taxon>
        <taxon>Ecdysozoa</taxon>
        <taxon>Nematoda</taxon>
        <taxon>Chromadorea</taxon>
        <taxon>Rhabditida</taxon>
        <taxon>Rhabditina</taxon>
        <taxon>Rhabditomorpha</taxon>
        <taxon>Strongyloidea</taxon>
        <taxon>Heterorhabditidae</taxon>
        <taxon>Heterorhabditis</taxon>
    </lineage>
</organism>
<feature type="region of interest" description="Disordered" evidence="1">
    <location>
        <begin position="103"/>
        <end position="128"/>
    </location>
</feature>
<sequence length="337" mass="38090">MHLSDTCSSEFNCRYSSTPTSTATSYSFQFMSREASINVVANFLRARGEYGNQKEWKKANQAGKTGKGRITTVASNNTASLNGIRSVYCPTVSKTSVWRAQKANRKSIHQAGKNEEVSDSSSRSQESQDGFYPCTHAMDFGMTESILAFSVDEKKFSLDGADTFTSYWRDLTKERRSFSTRNFGCGSLMEWAAFSSFGALELVLISTKTNSVGYKQVLENHLLPYYNRFPQKNFIFQQDNAAIHVSCSTKDWFRRRNIVLTDWPSRSPDRNPSENLWGILASQVYAHNRQLSSIEGLKKTVSEEWSKIDPTILKNLSTSMTERTFQMISGRGSCTDY</sequence>
<dbReference type="PANTHER" id="PTHR23022">
    <property type="entry name" value="TRANSPOSABLE ELEMENT-RELATED"/>
    <property type="match status" value="1"/>
</dbReference>
<dbReference type="PANTHER" id="PTHR23022:SF129">
    <property type="entry name" value="TRANSPOSABLE ELEMENT TC3 TRANSPOSASE"/>
    <property type="match status" value="1"/>
</dbReference>
<dbReference type="InterPro" id="IPR036397">
    <property type="entry name" value="RNaseH_sf"/>
</dbReference>
<evidence type="ECO:0000313" key="4">
    <source>
        <dbReference type="WBParaSite" id="Hba_16864"/>
    </source>
</evidence>
<evidence type="ECO:0000259" key="2">
    <source>
        <dbReference type="Pfam" id="PF13358"/>
    </source>
</evidence>
<dbReference type="InterPro" id="IPR038717">
    <property type="entry name" value="Tc1-like_DDE_dom"/>
</dbReference>
<dbReference type="Gene3D" id="3.30.420.10">
    <property type="entry name" value="Ribonuclease H-like superfamily/Ribonuclease H"/>
    <property type="match status" value="1"/>
</dbReference>
<name>A0A1I7XH97_HETBA</name>
<reference evidence="4" key="1">
    <citation type="submission" date="2016-11" db="UniProtKB">
        <authorList>
            <consortium name="WormBaseParasite"/>
        </authorList>
    </citation>
    <scope>IDENTIFICATION</scope>
</reference>
<evidence type="ECO:0000313" key="3">
    <source>
        <dbReference type="Proteomes" id="UP000095283"/>
    </source>
</evidence>
<dbReference type="AlphaFoldDB" id="A0A1I7XH97"/>